<keyword evidence="2" id="KW-1185">Reference proteome</keyword>
<sequence>MNISSLNSYQSGLLYSKNGSSQSKINQESAFSINEAIEPEKSGTLTQSGSSDVWKEISSKYNVRKATFEDIKEISLRLYEAGEISLLEHAILTFDHEKVANDIKHRARVPVSPNFSMYETSSNQHGERDWIAEFEARVKKDFKYGNLLGYQNNMKVLNILQRLNT</sequence>
<reference evidence="1 2" key="1">
    <citation type="submission" date="2023-03" db="EMBL/GenBank/DDBJ databases">
        <title>Bacillus Genome Sequencing.</title>
        <authorList>
            <person name="Dunlap C."/>
        </authorList>
    </citation>
    <scope>NUCLEOTIDE SEQUENCE [LARGE SCALE GENOMIC DNA]</scope>
    <source>
        <strain evidence="1 2">NRS-1717</strain>
    </source>
</reference>
<gene>
    <name evidence="1" type="ORF">P9271_02040</name>
</gene>
<organism evidence="1 2">
    <name type="scientific">Metabacillus fastidiosus</name>
    <dbReference type="NCBI Taxonomy" id="1458"/>
    <lineage>
        <taxon>Bacteria</taxon>
        <taxon>Bacillati</taxon>
        <taxon>Bacillota</taxon>
        <taxon>Bacilli</taxon>
        <taxon>Bacillales</taxon>
        <taxon>Bacillaceae</taxon>
        <taxon>Metabacillus</taxon>
    </lineage>
</organism>
<evidence type="ECO:0000313" key="2">
    <source>
        <dbReference type="Proteomes" id="UP001342826"/>
    </source>
</evidence>
<accession>A0ABU6NU63</accession>
<dbReference type="Proteomes" id="UP001342826">
    <property type="component" value="Unassembled WGS sequence"/>
</dbReference>
<proteinExistence type="predicted"/>
<comment type="caution">
    <text evidence="1">The sequence shown here is derived from an EMBL/GenBank/DDBJ whole genome shotgun (WGS) entry which is preliminary data.</text>
</comment>
<dbReference type="EMBL" id="JARTFS010000001">
    <property type="protein sequence ID" value="MED4400138.1"/>
    <property type="molecule type" value="Genomic_DNA"/>
</dbReference>
<evidence type="ECO:0000313" key="1">
    <source>
        <dbReference type="EMBL" id="MED4400138.1"/>
    </source>
</evidence>
<dbReference type="GeneID" id="301141767"/>
<name>A0ABU6NU63_9BACI</name>
<dbReference type="RefSeq" id="WP_066231289.1">
    <property type="nucleotide sequence ID" value="NZ_JARTFQ010000005.1"/>
</dbReference>
<protein>
    <submittedName>
        <fullName evidence="1">Uncharacterized protein</fullName>
    </submittedName>
</protein>